<reference evidence="2 3" key="1">
    <citation type="journal article" date="2013" name="PLoS Genet.">
        <title>Distinctive expansion of potential virulence genes in the genome of the oomycete fish pathogen Saprolegnia parasitica.</title>
        <authorList>
            <person name="Jiang R.H."/>
            <person name="de Bruijn I."/>
            <person name="Haas B.J."/>
            <person name="Belmonte R."/>
            <person name="Lobach L."/>
            <person name="Christie J."/>
            <person name="van den Ackerveken G."/>
            <person name="Bottin A."/>
            <person name="Bulone V."/>
            <person name="Diaz-Moreno S.M."/>
            <person name="Dumas B."/>
            <person name="Fan L."/>
            <person name="Gaulin E."/>
            <person name="Govers F."/>
            <person name="Grenville-Briggs L.J."/>
            <person name="Horner N.R."/>
            <person name="Levin J.Z."/>
            <person name="Mammella M."/>
            <person name="Meijer H.J."/>
            <person name="Morris P."/>
            <person name="Nusbaum C."/>
            <person name="Oome S."/>
            <person name="Phillips A.J."/>
            <person name="van Rooyen D."/>
            <person name="Rzeszutek E."/>
            <person name="Saraiva M."/>
            <person name="Secombes C.J."/>
            <person name="Seidl M.F."/>
            <person name="Snel B."/>
            <person name="Stassen J.H."/>
            <person name="Sykes S."/>
            <person name="Tripathy S."/>
            <person name="van den Berg H."/>
            <person name="Vega-Arreguin J.C."/>
            <person name="Wawra S."/>
            <person name="Young S.K."/>
            <person name="Zeng Q."/>
            <person name="Dieguez-Uribeondo J."/>
            <person name="Russ C."/>
            <person name="Tyler B.M."/>
            <person name="van West P."/>
        </authorList>
    </citation>
    <scope>NUCLEOTIDE SEQUENCE [LARGE SCALE GENOMIC DNA]</scope>
    <source>
        <strain evidence="2 3">CBS 223.65</strain>
    </source>
</reference>
<dbReference type="Proteomes" id="UP000030745">
    <property type="component" value="Unassembled WGS sequence"/>
</dbReference>
<gene>
    <name evidence="2" type="ORF">SPRG_17451</name>
</gene>
<evidence type="ECO:0000313" key="3">
    <source>
        <dbReference type="Proteomes" id="UP000030745"/>
    </source>
</evidence>
<feature type="region of interest" description="Disordered" evidence="1">
    <location>
        <begin position="34"/>
        <end position="64"/>
    </location>
</feature>
<dbReference type="VEuPathDB" id="FungiDB:SPRG_17451"/>
<dbReference type="RefSeq" id="XP_012212143.1">
    <property type="nucleotide sequence ID" value="XM_012356753.1"/>
</dbReference>
<dbReference type="AlphaFoldDB" id="A0A067BR57"/>
<protein>
    <submittedName>
        <fullName evidence="2">Uncharacterized protein</fullName>
    </submittedName>
</protein>
<dbReference type="KEGG" id="spar:SPRG_17451"/>
<accession>A0A067BR57</accession>
<organism evidence="2 3">
    <name type="scientific">Saprolegnia parasitica (strain CBS 223.65)</name>
    <dbReference type="NCBI Taxonomy" id="695850"/>
    <lineage>
        <taxon>Eukaryota</taxon>
        <taxon>Sar</taxon>
        <taxon>Stramenopiles</taxon>
        <taxon>Oomycota</taxon>
        <taxon>Saprolegniomycetes</taxon>
        <taxon>Saprolegniales</taxon>
        <taxon>Saprolegniaceae</taxon>
        <taxon>Saprolegnia</taxon>
    </lineage>
</organism>
<dbReference type="GeneID" id="24138992"/>
<keyword evidence="3" id="KW-1185">Reference proteome</keyword>
<dbReference type="EMBL" id="KK583760">
    <property type="protein sequence ID" value="KDO17152.1"/>
    <property type="molecule type" value="Genomic_DNA"/>
</dbReference>
<evidence type="ECO:0000313" key="2">
    <source>
        <dbReference type="EMBL" id="KDO17152.1"/>
    </source>
</evidence>
<proteinExistence type="predicted"/>
<evidence type="ECO:0000256" key="1">
    <source>
        <dbReference type="SAM" id="MobiDB-lite"/>
    </source>
</evidence>
<name>A0A067BR57_SAPPC</name>
<sequence length="135" mass="14165">MVVTADEGTAQALAMGSVYDGYFVQSTAAALETNRTSETSVNDHGLVEAGDDGTMVGTGPDGVDGGRELGPMIYATYFRDETACGGRTGSLGPILDAYFDQAETLDDGSRVRFDEIELGEDDDNDAVYPNHVAAV</sequence>